<sequence length="245" mass="27497">MKNKYIYVVIAFLAMHLSAFIGVPLLFFLGVLAFKVPQDTMMIWSTSIWTVLSFILGLIVILLILRKAEPYTKIERDTPLPLNLSILWGIGGVFIALFAQVTAAGIEYLIGIDPGSENTQQIMEMIEKMPIVIIASSLIGPILEEIVFRKVIFGVLYNRFPFWAAALISSLAFSIAHMEPTHLILYAAMGFTFSFLYVKTKRIIVPIISHMLMNTLVTVNTFLLDPEDLNKVPEQVQAWIGGIFL</sequence>
<dbReference type="Proteomes" id="UP000679950">
    <property type="component" value="Unassembled WGS sequence"/>
</dbReference>
<feature type="transmembrane region" description="Helical" evidence="1">
    <location>
        <begin position="130"/>
        <end position="148"/>
    </location>
</feature>
<dbReference type="InterPro" id="IPR003675">
    <property type="entry name" value="Rce1/LyrA-like_dom"/>
</dbReference>
<name>A0ABQ4KJ72_9BACI</name>
<feature type="transmembrane region" description="Helical" evidence="1">
    <location>
        <begin position="183"/>
        <end position="198"/>
    </location>
</feature>
<keyword evidence="1" id="KW-1133">Transmembrane helix</keyword>
<keyword evidence="1" id="KW-0472">Membrane</keyword>
<evidence type="ECO:0000313" key="4">
    <source>
        <dbReference type="Proteomes" id="UP000679950"/>
    </source>
</evidence>
<dbReference type="Pfam" id="PF02517">
    <property type="entry name" value="Rce1-like"/>
    <property type="match status" value="1"/>
</dbReference>
<keyword evidence="1" id="KW-0812">Transmembrane</keyword>
<organism evidence="3 4">
    <name type="scientific">Lederbergia ruris</name>
    <dbReference type="NCBI Taxonomy" id="217495"/>
    <lineage>
        <taxon>Bacteria</taxon>
        <taxon>Bacillati</taxon>
        <taxon>Bacillota</taxon>
        <taxon>Bacilli</taxon>
        <taxon>Bacillales</taxon>
        <taxon>Bacillaceae</taxon>
        <taxon>Lederbergia</taxon>
    </lineage>
</organism>
<evidence type="ECO:0000256" key="1">
    <source>
        <dbReference type="SAM" id="Phobius"/>
    </source>
</evidence>
<dbReference type="InterPro" id="IPR052710">
    <property type="entry name" value="CAAX_protease"/>
</dbReference>
<feature type="domain" description="CAAX prenyl protease 2/Lysostaphin resistance protein A-like" evidence="2">
    <location>
        <begin position="130"/>
        <end position="215"/>
    </location>
</feature>
<feature type="transmembrane region" description="Helical" evidence="1">
    <location>
        <begin position="46"/>
        <end position="65"/>
    </location>
</feature>
<reference evidence="3 4" key="1">
    <citation type="submission" date="2021-03" db="EMBL/GenBank/DDBJ databases">
        <title>Antimicrobial resistance genes in bacteria isolated from Japanese honey, and their potential for conferring macrolide and lincosamide resistance in the American foulbrood pathogen Paenibacillus larvae.</title>
        <authorList>
            <person name="Okamoto M."/>
            <person name="Kumagai M."/>
            <person name="Kanamori H."/>
            <person name="Takamatsu D."/>
        </authorList>
    </citation>
    <scope>NUCLEOTIDE SEQUENCE [LARGE SCALE GENOMIC DNA]</scope>
    <source>
        <strain evidence="3 4">J8TS2</strain>
    </source>
</reference>
<comment type="caution">
    <text evidence="3">The sequence shown here is derived from an EMBL/GenBank/DDBJ whole genome shotgun (WGS) entry which is preliminary data.</text>
</comment>
<dbReference type="PANTHER" id="PTHR36435">
    <property type="entry name" value="SLR1288 PROTEIN"/>
    <property type="match status" value="1"/>
</dbReference>
<dbReference type="RefSeq" id="WP_212966387.1">
    <property type="nucleotide sequence ID" value="NZ_BORB01000017.1"/>
</dbReference>
<dbReference type="PANTHER" id="PTHR36435:SF6">
    <property type="entry name" value="ABORTIVE INFECTION PROTEIN"/>
    <property type="match status" value="1"/>
</dbReference>
<evidence type="ECO:0000259" key="2">
    <source>
        <dbReference type="Pfam" id="PF02517"/>
    </source>
</evidence>
<evidence type="ECO:0000313" key="3">
    <source>
        <dbReference type="EMBL" id="GIN58013.1"/>
    </source>
</evidence>
<proteinExistence type="predicted"/>
<dbReference type="EMBL" id="BORB01000017">
    <property type="protein sequence ID" value="GIN58013.1"/>
    <property type="molecule type" value="Genomic_DNA"/>
</dbReference>
<keyword evidence="4" id="KW-1185">Reference proteome</keyword>
<protein>
    <submittedName>
        <fullName evidence="3">Membrane peptidase YdiL</fullName>
    </submittedName>
</protein>
<gene>
    <name evidence="3" type="primary">ydiL</name>
    <name evidence="3" type="ORF">J8TS2_23320</name>
</gene>
<feature type="transmembrane region" description="Helical" evidence="1">
    <location>
        <begin position="160"/>
        <end position="177"/>
    </location>
</feature>
<feature type="transmembrane region" description="Helical" evidence="1">
    <location>
        <begin position="7"/>
        <end position="34"/>
    </location>
</feature>
<accession>A0ABQ4KJ72</accession>
<feature type="transmembrane region" description="Helical" evidence="1">
    <location>
        <begin position="86"/>
        <end position="110"/>
    </location>
</feature>